<comment type="domain">
    <text evidence="11">The PAL motif is required for normal active site conformation.</text>
</comment>
<reference evidence="13 14" key="1">
    <citation type="journal article" date="2008" name="Nature">
        <title>The Phaeodactylum genome reveals the evolutionary history of diatom genomes.</title>
        <authorList>
            <person name="Bowler C."/>
            <person name="Allen A.E."/>
            <person name="Badger J.H."/>
            <person name="Grimwood J."/>
            <person name="Jabbari K."/>
            <person name="Kuo A."/>
            <person name="Maheswari U."/>
            <person name="Martens C."/>
            <person name="Maumus F."/>
            <person name="Otillar R.P."/>
            <person name="Rayko E."/>
            <person name="Salamov A."/>
            <person name="Vandepoele K."/>
            <person name="Beszteri B."/>
            <person name="Gruber A."/>
            <person name="Heijde M."/>
            <person name="Katinka M."/>
            <person name="Mock T."/>
            <person name="Valentin K."/>
            <person name="Verret F."/>
            <person name="Berges J.A."/>
            <person name="Brownlee C."/>
            <person name="Cadoret J.P."/>
            <person name="Chiovitti A."/>
            <person name="Choi C.J."/>
            <person name="Coesel S."/>
            <person name="De Martino A."/>
            <person name="Detter J.C."/>
            <person name="Durkin C."/>
            <person name="Falciatore A."/>
            <person name="Fournet J."/>
            <person name="Haruta M."/>
            <person name="Huysman M.J."/>
            <person name="Jenkins B.D."/>
            <person name="Jiroutova K."/>
            <person name="Jorgensen R.E."/>
            <person name="Joubert Y."/>
            <person name="Kaplan A."/>
            <person name="Kroger N."/>
            <person name="Kroth P.G."/>
            <person name="La Roche J."/>
            <person name="Lindquist E."/>
            <person name="Lommer M."/>
            <person name="Martin-Jezequel V."/>
            <person name="Lopez P.J."/>
            <person name="Lucas S."/>
            <person name="Mangogna M."/>
            <person name="McGinnis K."/>
            <person name="Medlin L.K."/>
            <person name="Montsant A."/>
            <person name="Oudot-Le Secq M.P."/>
            <person name="Napoli C."/>
            <person name="Obornik M."/>
            <person name="Parker M.S."/>
            <person name="Petit J.L."/>
            <person name="Porcel B.M."/>
            <person name="Poulsen N."/>
            <person name="Robison M."/>
            <person name="Rychlewski L."/>
            <person name="Rynearson T.A."/>
            <person name="Schmutz J."/>
            <person name="Shapiro H."/>
            <person name="Siaut M."/>
            <person name="Stanley M."/>
            <person name="Sussman M.R."/>
            <person name="Taylor A.R."/>
            <person name="Vardi A."/>
            <person name="von Dassow P."/>
            <person name="Vyverman W."/>
            <person name="Willis A."/>
            <person name="Wyrwicz L.S."/>
            <person name="Rokhsar D.S."/>
            <person name="Weissenbach J."/>
            <person name="Armbrust E.V."/>
            <person name="Green B.R."/>
            <person name="Van de Peer Y."/>
            <person name="Grigoriev I.V."/>
        </authorList>
    </citation>
    <scope>NUCLEOTIDE SEQUENCE [LARGE SCALE GENOMIC DNA]</scope>
    <source>
        <strain evidence="13 14">CCAP 1055/1</strain>
    </source>
</reference>
<reference evidence="14" key="2">
    <citation type="submission" date="2008-08" db="EMBL/GenBank/DDBJ databases">
        <authorList>
            <consortium name="Diatom Consortium"/>
            <person name="Grigoriev I."/>
            <person name="Grimwood J."/>
            <person name="Kuo A."/>
            <person name="Otillar R.P."/>
            <person name="Salamov A."/>
            <person name="Detter J.C."/>
            <person name="Lindquist E."/>
            <person name="Shapiro H."/>
            <person name="Lucas S."/>
            <person name="Glavina del Rio T."/>
            <person name="Pitluck S."/>
            <person name="Rokhsar D."/>
            <person name="Bowler C."/>
        </authorList>
    </citation>
    <scope>GENOME REANNOTATION</scope>
    <source>
        <strain evidence="14">CCAP 1055/1</strain>
    </source>
</reference>
<keyword evidence="2 11" id="KW-0812">Transmembrane</keyword>
<evidence type="ECO:0000313" key="13">
    <source>
        <dbReference type="EMBL" id="EEC51310.1"/>
    </source>
</evidence>
<comment type="function">
    <text evidence="11">Probable subunit of the gamma-secretase complex, an endoprotease complex that catalyzes the intramembrane cleavage of integral membrane proteins such as Notch receptors.</text>
</comment>
<dbReference type="GeneID" id="7196817"/>
<keyword evidence="3 11" id="KW-0378">Hydrolase</keyword>
<comment type="function">
    <text evidence="9">Probable catalytic subunit of the gamma-secretase complex, an endoprotease complex that catalyzes the intramembrane cleavage of integral membrane proteins such as Notch receptors. Requires the other members of the gamma-secretase complex to have a protease activity.</text>
</comment>
<protein>
    <recommendedName>
        <fullName evidence="11">Presenilin</fullName>
        <ecNumber evidence="11">3.4.23.-</ecNumber>
    </recommendedName>
</protein>
<keyword evidence="14" id="KW-1185">Reference proteome</keyword>
<dbReference type="Proteomes" id="UP000000759">
    <property type="component" value="Chromosome 1"/>
</dbReference>
<dbReference type="AlphaFoldDB" id="B7FQB3"/>
<dbReference type="Gene3D" id="1.10.472.100">
    <property type="entry name" value="Presenilin"/>
    <property type="match status" value="1"/>
</dbReference>
<evidence type="ECO:0000256" key="7">
    <source>
        <dbReference type="ARBA" id="ARBA00023034"/>
    </source>
</evidence>
<comment type="subunit">
    <text evidence="10">Homodimer. Component of the gamma-secretase complex, a complex composed of a presenilin homodimer, nicastrin, aph1 and pen2.</text>
</comment>
<evidence type="ECO:0000256" key="6">
    <source>
        <dbReference type="ARBA" id="ARBA00022989"/>
    </source>
</evidence>
<evidence type="ECO:0000256" key="5">
    <source>
        <dbReference type="ARBA" id="ARBA00022976"/>
    </source>
</evidence>
<dbReference type="InterPro" id="IPR006639">
    <property type="entry name" value="Preselin/SPP"/>
</dbReference>
<dbReference type="OrthoDB" id="432970at2759"/>
<dbReference type="GO" id="GO:0070765">
    <property type="term" value="C:gamma-secretase complex"/>
    <property type="evidence" value="ECO:0007669"/>
    <property type="project" value="UniProtKB-ARBA"/>
</dbReference>
<keyword evidence="8 11" id="KW-0472">Membrane</keyword>
<dbReference type="GO" id="GO:0006509">
    <property type="term" value="P:membrane protein ectodomain proteolysis"/>
    <property type="evidence" value="ECO:0007669"/>
    <property type="project" value="TreeGrafter"/>
</dbReference>
<feature type="transmembrane region" description="Helical" evidence="11">
    <location>
        <begin position="264"/>
        <end position="283"/>
    </location>
</feature>
<evidence type="ECO:0000256" key="2">
    <source>
        <dbReference type="ARBA" id="ARBA00022692"/>
    </source>
</evidence>
<dbReference type="PANTHER" id="PTHR10202:SF13">
    <property type="entry name" value="PRESENILIN HOMOLOG"/>
    <property type="match status" value="1"/>
</dbReference>
<dbReference type="InterPro" id="IPR001108">
    <property type="entry name" value="Peptidase_A22A"/>
</dbReference>
<dbReference type="GO" id="GO:0000139">
    <property type="term" value="C:Golgi membrane"/>
    <property type="evidence" value="ECO:0007669"/>
    <property type="project" value="UniProtKB-SubCell"/>
</dbReference>
<feature type="transmembrane region" description="Helical" evidence="11">
    <location>
        <begin position="94"/>
        <end position="110"/>
    </location>
</feature>
<keyword evidence="7 11" id="KW-0333">Golgi apparatus</keyword>
<dbReference type="GO" id="GO:0044351">
    <property type="term" value="P:macropinocytosis"/>
    <property type="evidence" value="ECO:0007669"/>
    <property type="project" value="UniProtKB-ARBA"/>
</dbReference>
<keyword evidence="6 11" id="KW-1133">Transmembrane helix</keyword>
<dbReference type="STRING" id="556484.B7FQB3"/>
<organism evidence="13 14">
    <name type="scientific">Phaeodactylum tricornutum (strain CCAP 1055/1)</name>
    <dbReference type="NCBI Taxonomy" id="556484"/>
    <lineage>
        <taxon>Eukaryota</taxon>
        <taxon>Sar</taxon>
        <taxon>Stramenopiles</taxon>
        <taxon>Ochrophyta</taxon>
        <taxon>Bacillariophyta</taxon>
        <taxon>Bacillariophyceae</taxon>
        <taxon>Bacillariophycidae</taxon>
        <taxon>Naviculales</taxon>
        <taxon>Phaeodactylaceae</taxon>
        <taxon>Phaeodactylum</taxon>
    </lineage>
</organism>
<sequence length="297" mass="32519">MANALIMVSFICALTFVIVLLYHLRFMKCLIGYMIISSGTLLGVLGGNMMQVAVAIYEIPVDKLTFYGFIYNFCVVGVLAIFFGRGIPKSVTQGYLIATSVILAWHLSYFDDWTTWTLLMMLALYDLCAVLTPCGPLKALVNLMSQDDSPDMPGLLFEAELPPEAKRPGGKKSRPDNSAETNSQVTSHQEGSGLVKSTEQQDQAGNDGHNSIRLGLGDFIFYSVLVAKAAQYSFATFAACLLVILAGLGGTLVLLSVYHSALPALPISIFLGVIFYILTRWSVEPWIEAILTRPYYV</sequence>
<keyword evidence="4 11" id="KW-0256">Endoplasmic reticulum</keyword>
<dbReference type="GO" id="GO:0005789">
    <property type="term" value="C:endoplasmic reticulum membrane"/>
    <property type="evidence" value="ECO:0007669"/>
    <property type="project" value="UniProtKB-SubCell"/>
</dbReference>
<evidence type="ECO:0000313" key="14">
    <source>
        <dbReference type="Proteomes" id="UP000000759"/>
    </source>
</evidence>
<gene>
    <name evidence="13" type="ORF">PHATRDRAFT_9388</name>
</gene>
<feature type="transmembrane region" description="Helical" evidence="11">
    <location>
        <begin position="6"/>
        <end position="24"/>
    </location>
</feature>
<dbReference type="InParanoid" id="B7FQB3"/>
<feature type="transmembrane region" description="Helical" evidence="11">
    <location>
        <begin position="116"/>
        <end position="135"/>
    </location>
</feature>
<dbReference type="RefSeq" id="XP_002176847.1">
    <property type="nucleotide sequence ID" value="XM_002176811.1"/>
</dbReference>
<dbReference type="GO" id="GO:0016485">
    <property type="term" value="P:protein processing"/>
    <property type="evidence" value="ECO:0007669"/>
    <property type="project" value="InterPro"/>
</dbReference>
<dbReference type="FunFam" id="1.10.472.100:FF:000003">
    <property type="entry name" value="Presenilin"/>
    <property type="match status" value="1"/>
</dbReference>
<feature type="transmembrane region" description="Helical" evidence="11">
    <location>
        <begin position="234"/>
        <end position="258"/>
    </location>
</feature>
<dbReference type="PRINTS" id="PR01072">
    <property type="entry name" value="PRESENILIN"/>
</dbReference>
<name>B7FQB3_PHATC</name>
<dbReference type="InterPro" id="IPR042524">
    <property type="entry name" value="Presenilin_C"/>
</dbReference>
<dbReference type="GO" id="GO:0007219">
    <property type="term" value="P:Notch signaling pathway"/>
    <property type="evidence" value="ECO:0007669"/>
    <property type="project" value="UniProtKB-KW"/>
</dbReference>
<evidence type="ECO:0000256" key="3">
    <source>
        <dbReference type="ARBA" id="ARBA00022801"/>
    </source>
</evidence>
<dbReference type="KEGG" id="pti:PHATRDRAFT_9388"/>
<feature type="region of interest" description="Disordered" evidence="12">
    <location>
        <begin position="162"/>
        <end position="207"/>
    </location>
</feature>
<feature type="transmembrane region" description="Helical" evidence="11">
    <location>
        <begin position="69"/>
        <end position="87"/>
    </location>
</feature>
<dbReference type="EMBL" id="CM000605">
    <property type="protein sequence ID" value="EEC51310.1"/>
    <property type="molecule type" value="Genomic_DNA"/>
</dbReference>
<evidence type="ECO:0000256" key="11">
    <source>
        <dbReference type="RuleBase" id="RU361148"/>
    </source>
</evidence>
<evidence type="ECO:0000256" key="10">
    <source>
        <dbReference type="ARBA" id="ARBA00066080"/>
    </source>
</evidence>
<dbReference type="PaxDb" id="2850-Phatr9388"/>
<evidence type="ECO:0000256" key="9">
    <source>
        <dbReference type="ARBA" id="ARBA00053367"/>
    </source>
</evidence>
<evidence type="ECO:0000256" key="12">
    <source>
        <dbReference type="SAM" id="MobiDB-lite"/>
    </source>
</evidence>
<comment type="subcellular location">
    <subcellularLocation>
        <location evidence="11">Endoplasmic reticulum membrane</location>
        <topology evidence="11">Multi-pass membrane protein</topology>
    </subcellularLocation>
    <subcellularLocation>
        <location evidence="11">Golgi apparatus membrane</location>
        <topology evidence="11">Multi-pass membrane protein</topology>
    </subcellularLocation>
</comment>
<dbReference type="eggNOG" id="KOG2736">
    <property type="taxonomic scope" value="Eukaryota"/>
</dbReference>
<evidence type="ECO:0000256" key="1">
    <source>
        <dbReference type="ARBA" id="ARBA00008604"/>
    </source>
</evidence>
<feature type="compositionally biased region" description="Polar residues" evidence="12">
    <location>
        <begin position="178"/>
        <end position="204"/>
    </location>
</feature>
<keyword evidence="5 11" id="KW-0914">Notch signaling pathway</keyword>
<feature type="compositionally biased region" description="Basic and acidic residues" evidence="12">
    <location>
        <begin position="163"/>
        <end position="177"/>
    </location>
</feature>
<accession>B7FQB3</accession>
<keyword evidence="11" id="KW-0645">Protease</keyword>
<dbReference type="PANTHER" id="PTHR10202">
    <property type="entry name" value="PRESENILIN"/>
    <property type="match status" value="1"/>
</dbReference>
<dbReference type="GO" id="GO:0042500">
    <property type="term" value="F:aspartic endopeptidase activity, intramembrane cleaving"/>
    <property type="evidence" value="ECO:0007669"/>
    <property type="project" value="InterPro"/>
</dbReference>
<comment type="similarity">
    <text evidence="1 11">Belongs to the peptidase A22A family.</text>
</comment>
<dbReference type="Pfam" id="PF01080">
    <property type="entry name" value="Presenilin"/>
    <property type="match status" value="1"/>
</dbReference>
<proteinExistence type="inferred from homology"/>
<dbReference type="SMART" id="SM00730">
    <property type="entry name" value="PSN"/>
    <property type="match status" value="1"/>
</dbReference>
<feature type="transmembrane region" description="Helical" evidence="11">
    <location>
        <begin position="31"/>
        <end position="57"/>
    </location>
</feature>
<evidence type="ECO:0000256" key="4">
    <source>
        <dbReference type="ARBA" id="ARBA00022824"/>
    </source>
</evidence>
<evidence type="ECO:0000256" key="8">
    <source>
        <dbReference type="ARBA" id="ARBA00023136"/>
    </source>
</evidence>
<dbReference type="EC" id="3.4.23.-" evidence="11"/>